<evidence type="ECO:0000256" key="8">
    <source>
        <dbReference type="ARBA" id="ARBA00022989"/>
    </source>
</evidence>
<keyword evidence="6 11" id="KW-0999">Mitochondrion inner membrane</keyword>
<evidence type="ECO:0000256" key="2">
    <source>
        <dbReference type="ARBA" id="ARBA00007312"/>
    </source>
</evidence>
<dbReference type="Pfam" id="PF06212">
    <property type="entry name" value="GRIM-19"/>
    <property type="match status" value="1"/>
</dbReference>
<dbReference type="EMBL" id="HBIO01009891">
    <property type="protein sequence ID" value="CAE0462807.1"/>
    <property type="molecule type" value="Transcribed_RNA"/>
</dbReference>
<keyword evidence="7 11" id="KW-0249">Electron transport</keyword>
<proteinExistence type="inferred from homology"/>
<keyword evidence="8" id="KW-1133">Transmembrane helix</keyword>
<evidence type="ECO:0000256" key="7">
    <source>
        <dbReference type="ARBA" id="ARBA00022982"/>
    </source>
</evidence>
<dbReference type="GO" id="GO:0005743">
    <property type="term" value="C:mitochondrial inner membrane"/>
    <property type="evidence" value="ECO:0007669"/>
    <property type="project" value="UniProtKB-SubCell"/>
</dbReference>
<reference evidence="13" key="1">
    <citation type="submission" date="2021-01" db="EMBL/GenBank/DDBJ databases">
        <authorList>
            <person name="Corre E."/>
            <person name="Pelletier E."/>
            <person name="Niang G."/>
            <person name="Scheremetjew M."/>
            <person name="Finn R."/>
            <person name="Kale V."/>
            <person name="Holt S."/>
            <person name="Cochrane G."/>
            <person name="Meng A."/>
            <person name="Brown T."/>
            <person name="Cohen L."/>
        </authorList>
    </citation>
    <scope>NUCLEOTIDE SEQUENCE</scope>
    <source>
        <strain evidence="13">MM31A-1</strain>
    </source>
</reference>
<name>A0A7S3Q271_9STRA</name>
<gene>
    <name evidence="13" type="ORF">CDEB00056_LOCUS7648</name>
</gene>
<comment type="similarity">
    <text evidence="2 11">Belongs to the complex I NDUFA13 subunit family.</text>
</comment>
<dbReference type="GO" id="GO:0045271">
    <property type="term" value="C:respiratory chain complex I"/>
    <property type="evidence" value="ECO:0007669"/>
    <property type="project" value="UniProtKB-UniRule"/>
</dbReference>
<dbReference type="AlphaFoldDB" id="A0A7S3Q271"/>
<dbReference type="PANTHER" id="PTHR12966:SF0">
    <property type="entry name" value="NADH DEHYDROGENASE [UBIQUINONE] 1 ALPHA SUBCOMPLEX SUBUNIT 13"/>
    <property type="match status" value="1"/>
</dbReference>
<evidence type="ECO:0000313" key="13">
    <source>
        <dbReference type="EMBL" id="CAE0462807.1"/>
    </source>
</evidence>
<organism evidence="13">
    <name type="scientific">Chaetoceros debilis</name>
    <dbReference type="NCBI Taxonomy" id="122233"/>
    <lineage>
        <taxon>Eukaryota</taxon>
        <taxon>Sar</taxon>
        <taxon>Stramenopiles</taxon>
        <taxon>Ochrophyta</taxon>
        <taxon>Bacillariophyta</taxon>
        <taxon>Coscinodiscophyceae</taxon>
        <taxon>Chaetocerotophycidae</taxon>
        <taxon>Chaetocerotales</taxon>
        <taxon>Chaetocerotaceae</taxon>
        <taxon>Chaetoceros</taxon>
    </lineage>
</organism>
<keyword evidence="10" id="KW-0472">Membrane</keyword>
<evidence type="ECO:0000256" key="3">
    <source>
        <dbReference type="ARBA" id="ARBA00022448"/>
    </source>
</evidence>
<sequence length="134" mass="15363">MSVRPNNLPPLQDVAPKGGFAKVDVLRIFPTRGPKGWQLWSGSAVAIFYGFYQVGQLNQENNRQKYLEREARYAVAPILQAEADRNYLERELKLLQKEAEIMKDVEGWEVGKSTYNSGKWFPRTVNPFDTQDGK</sequence>
<evidence type="ECO:0000256" key="1">
    <source>
        <dbReference type="ARBA" id="ARBA00004298"/>
    </source>
</evidence>
<keyword evidence="5" id="KW-0812">Transmembrane</keyword>
<evidence type="ECO:0000256" key="6">
    <source>
        <dbReference type="ARBA" id="ARBA00022792"/>
    </source>
</evidence>
<comment type="subcellular location">
    <subcellularLocation>
        <location evidence="1 11">Mitochondrion inner membrane</location>
        <topology evidence="1 11">Single-pass membrane protein</topology>
        <orientation evidence="1 11">Matrix side</orientation>
    </subcellularLocation>
</comment>
<evidence type="ECO:0000256" key="9">
    <source>
        <dbReference type="ARBA" id="ARBA00023128"/>
    </source>
</evidence>
<evidence type="ECO:0000256" key="5">
    <source>
        <dbReference type="ARBA" id="ARBA00022692"/>
    </source>
</evidence>
<comment type="function">
    <text evidence="11">Complex I functions in the transfer of electrons from NADH to the respiratory chain. Accessory subunit of the mitochondrial membrane respiratory chain NADH dehydrogenase (Complex I), that is believed not to be involved in catalysis.</text>
</comment>
<keyword evidence="4 11" id="KW-0679">Respiratory chain</keyword>
<evidence type="ECO:0000256" key="10">
    <source>
        <dbReference type="ARBA" id="ARBA00023136"/>
    </source>
</evidence>
<dbReference type="InterPro" id="IPR009346">
    <property type="entry name" value="GRIM-19"/>
</dbReference>
<keyword evidence="9 11" id="KW-0496">Mitochondrion</keyword>
<protein>
    <recommendedName>
        <fullName evidence="11">NADH dehydrogenase [ubiquinone] 1 alpha subcomplex subunit 13</fullName>
    </recommendedName>
</protein>
<evidence type="ECO:0000256" key="11">
    <source>
        <dbReference type="RuleBase" id="RU368034"/>
    </source>
</evidence>
<evidence type="ECO:0000256" key="12">
    <source>
        <dbReference type="SAM" id="Coils"/>
    </source>
</evidence>
<keyword evidence="12" id="KW-0175">Coiled coil</keyword>
<evidence type="ECO:0000256" key="4">
    <source>
        <dbReference type="ARBA" id="ARBA00022660"/>
    </source>
</evidence>
<feature type="coiled-coil region" evidence="12">
    <location>
        <begin position="78"/>
        <end position="105"/>
    </location>
</feature>
<accession>A0A7S3Q271</accession>
<dbReference type="PANTHER" id="PTHR12966">
    <property type="entry name" value="NADH DEHYDROGENASE UBIQUINONE 1 ALPHA SUBCOMPLEX SUBUNIT 13"/>
    <property type="match status" value="1"/>
</dbReference>
<keyword evidence="3 11" id="KW-0813">Transport</keyword>